<dbReference type="AlphaFoldDB" id="A0A0X8FEI7"/>
<keyword evidence="7" id="KW-1185">Reference proteome</keyword>
<dbReference type="PANTHER" id="PTHR43479">
    <property type="entry name" value="ACREF/ENVCD OPERON REPRESSOR-RELATED"/>
    <property type="match status" value="1"/>
</dbReference>
<feature type="domain" description="HTH tetR-type" evidence="3">
    <location>
        <begin position="3"/>
        <end position="63"/>
    </location>
</feature>
<dbReference type="OrthoDB" id="9812993at2"/>
<dbReference type="InterPro" id="IPR009057">
    <property type="entry name" value="Homeodomain-like_sf"/>
</dbReference>
<dbReference type="InterPro" id="IPR050624">
    <property type="entry name" value="HTH-type_Tx_Regulator"/>
</dbReference>
<reference evidence="4" key="2">
    <citation type="submission" date="2022-09" db="EMBL/GenBank/DDBJ databases">
        <title>Aerococcus urinae taxonomy study.</title>
        <authorList>
            <person name="Christensen J."/>
            <person name="Senneby E."/>
        </authorList>
    </citation>
    <scope>NUCLEOTIDE SEQUENCE</scope>
    <source>
        <strain evidence="4">NLD-066-U95</strain>
    </source>
</reference>
<dbReference type="Pfam" id="PF00440">
    <property type="entry name" value="TetR_N"/>
    <property type="match status" value="1"/>
</dbReference>
<evidence type="ECO:0000256" key="1">
    <source>
        <dbReference type="ARBA" id="ARBA00023125"/>
    </source>
</evidence>
<dbReference type="InterPro" id="IPR001647">
    <property type="entry name" value="HTH_TetR"/>
</dbReference>
<dbReference type="RefSeq" id="WP_060777575.1">
    <property type="nucleotide sequence ID" value="NZ_CAJHLF010000001.1"/>
</dbReference>
<dbReference type="Proteomes" id="UP001069145">
    <property type="component" value="Unassembled WGS sequence"/>
</dbReference>
<dbReference type="InterPro" id="IPR023772">
    <property type="entry name" value="DNA-bd_HTH_TetR-type_CS"/>
</dbReference>
<evidence type="ECO:0000313" key="4">
    <source>
        <dbReference type="EMBL" id="MCY3053423.1"/>
    </source>
</evidence>
<evidence type="ECO:0000259" key="3">
    <source>
        <dbReference type="PROSITE" id="PS50977"/>
    </source>
</evidence>
<dbReference type="PRINTS" id="PR00455">
    <property type="entry name" value="HTHTETR"/>
</dbReference>
<dbReference type="GeneID" id="35767148"/>
<proteinExistence type="predicted"/>
<dbReference type="EMBL" id="JAOTML010000005">
    <property type="protein sequence ID" value="MCY3053423.1"/>
    <property type="molecule type" value="Genomic_DNA"/>
</dbReference>
<evidence type="ECO:0000313" key="6">
    <source>
        <dbReference type="Proteomes" id="UP000594771"/>
    </source>
</evidence>
<dbReference type="PANTHER" id="PTHR43479:SF11">
    <property type="entry name" value="ACREF_ENVCD OPERON REPRESSOR-RELATED"/>
    <property type="match status" value="1"/>
</dbReference>
<sequence>MAKDNKEKLIQATDRLLRDRSISSITTKEITKEAGVSVGVFYNYFTSKEDVFTELIKSFFNYSLEEMKKLQAEITGKNLRSEIKFKEYLIKGIDKDWENRFLNSDILTLSRKDQAFNELMMDFNEGMIAIIVDILTIIQADAQDNDLVIKAKLIMNLIQNSYPVFSSFEDDQEQEAYMEQVVKIIFDLSFNE</sequence>
<keyword evidence="1 2" id="KW-0238">DNA-binding</keyword>
<dbReference type="GO" id="GO:0003677">
    <property type="term" value="F:DNA binding"/>
    <property type="evidence" value="ECO:0007669"/>
    <property type="project" value="UniProtKB-UniRule"/>
</dbReference>
<evidence type="ECO:0000313" key="5">
    <source>
        <dbReference type="EMBL" id="QPS01601.1"/>
    </source>
</evidence>
<dbReference type="KEGG" id="aun:AWM73_00485"/>
<dbReference type="Gene3D" id="1.10.357.10">
    <property type="entry name" value="Tetracycline Repressor, domain 2"/>
    <property type="match status" value="1"/>
</dbReference>
<reference evidence="5 6" key="1">
    <citation type="submission" date="2020-12" db="EMBL/GenBank/DDBJ databases">
        <title>FDA dAtabase for Regulatory Grade micrObial Sequences (FDA-ARGOS): Supporting development and validation of Infectious Disease Dx tests.</title>
        <authorList>
            <person name="Sproer C."/>
            <person name="Gronow S."/>
            <person name="Severitt S."/>
            <person name="Schroder I."/>
            <person name="Tallon L."/>
            <person name="Sadzewicz L."/>
            <person name="Zhao X."/>
            <person name="Boylan J."/>
            <person name="Ott S."/>
            <person name="Bowen H."/>
            <person name="Vavikolanu K."/>
            <person name="Mehta A."/>
            <person name="Aluvathingal J."/>
            <person name="Nadendla S."/>
            <person name="Lowell S."/>
            <person name="Myers T."/>
            <person name="Yan Y."/>
            <person name="Sichtig H."/>
        </authorList>
    </citation>
    <scope>NUCLEOTIDE SEQUENCE [LARGE SCALE GENOMIC DNA]</scope>
    <source>
        <strain evidence="5 6">FDAARGOS_911</strain>
    </source>
</reference>
<dbReference type="Proteomes" id="UP000594771">
    <property type="component" value="Chromosome"/>
</dbReference>
<name>A0A0X8FEI7_9LACT</name>
<dbReference type="EMBL" id="CP065662">
    <property type="protein sequence ID" value="QPS01601.1"/>
    <property type="molecule type" value="Genomic_DNA"/>
</dbReference>
<organism evidence="5 6">
    <name type="scientific">Aerococcus urinae</name>
    <dbReference type="NCBI Taxonomy" id="1376"/>
    <lineage>
        <taxon>Bacteria</taxon>
        <taxon>Bacillati</taxon>
        <taxon>Bacillota</taxon>
        <taxon>Bacilli</taxon>
        <taxon>Lactobacillales</taxon>
        <taxon>Aerococcaceae</taxon>
        <taxon>Aerococcus</taxon>
    </lineage>
</organism>
<dbReference type="SUPFAM" id="SSF46689">
    <property type="entry name" value="Homeodomain-like"/>
    <property type="match status" value="1"/>
</dbReference>
<dbReference type="PROSITE" id="PS01081">
    <property type="entry name" value="HTH_TETR_1"/>
    <property type="match status" value="1"/>
</dbReference>
<evidence type="ECO:0000256" key="2">
    <source>
        <dbReference type="PROSITE-ProRule" id="PRU00335"/>
    </source>
</evidence>
<feature type="DNA-binding region" description="H-T-H motif" evidence="2">
    <location>
        <begin position="26"/>
        <end position="45"/>
    </location>
</feature>
<dbReference type="PROSITE" id="PS50977">
    <property type="entry name" value="HTH_TETR_2"/>
    <property type="match status" value="1"/>
</dbReference>
<evidence type="ECO:0000313" key="7">
    <source>
        <dbReference type="Proteomes" id="UP001069145"/>
    </source>
</evidence>
<accession>A0A0X8FEI7</accession>
<gene>
    <name evidence="5" type="ORF">I6G68_00540</name>
    <name evidence="4" type="ORF">ODY43_05395</name>
</gene>
<protein>
    <submittedName>
        <fullName evidence="5">TetR/AcrR family transcriptional regulator</fullName>
    </submittedName>
</protein>